<evidence type="ECO:0000313" key="2">
    <source>
        <dbReference type="Proteomes" id="UP001256646"/>
    </source>
</evidence>
<dbReference type="RefSeq" id="WP_252214336.1">
    <property type="nucleotide sequence ID" value="NZ_JAVJAN010000014.1"/>
</dbReference>
<sequence>MSGSNKEVNIHEKNYAASFFPVRHLSPNGAYALKKYLDKINPDIVLVEGPSDANNELDNIVNRHVVPPIAILAYTDEMPVKTILYPLASYSPEYVAIKWAKSNNKEVRFIDLPSDVFLAMENMLCEDEENTERSDDSNIKKDLELNDKQISNEDEIYTDIYETLYRSCDEFDYDAFWERNFEHLDYNYYRQAMMEFGSNLRQIQESRQKDDARNILREAFMKSEIERAVKDGYRENKMVIVTGAYHTLSLMSEKTLPLSEEEIKKLPRKSSKLTLMPYSYYRLSDRSGYGAGNKAPNYFEMMWKLLNENKLDELPQRYLTVIVRSMRKEGHIKSSAEVIEAVRLAKALSNMHGGNIPILQDLRDGAKTCLGEGTFSKIVTAAAEVEIGTKIGHLPEGMCNTSLQNNFNFMIKDLKLTSYKTLVATDVTLDLRENRRVKSEKSAFMDLNRSSFLHQLEVLNISFGKIQRRLNGDNNWKEAWTLAWRPETEIEIVEASLMGDTIEIAAAYVLKDRLDKASKIKEVSEMISKCYECGMDKMASYSINILQKLAVDINALDEISEVAFNLSYIIRFGTIRKIDTEILKPILSELFLRAALIMVECSNCDDAAAKLLSKSIEQLDVIAQYHEDVVNTEIYIRELIELSNRDDRNSKLSGIACSILIERGLIDKEMLSSEIGRRLLPGIPPDIGAGWFEGLACRNRYVILGNLTIWEKLDEYIMNLDKEEFKSAVVFLHRTFSTFNGKEKYMVAENLANLWGISADDLSEYLNEELSEDEEKILEDLDNFNFDDF</sequence>
<dbReference type="PANTHER" id="PTHR30634">
    <property type="entry name" value="OUTER MEMBRANE LOLAB LIPOPROTEIN INSERTION APPARATUS"/>
    <property type="match status" value="1"/>
</dbReference>
<keyword evidence="2" id="KW-1185">Reference proteome</keyword>
<gene>
    <name evidence="1" type="ORF">RGC78_06660</name>
</gene>
<dbReference type="PANTHER" id="PTHR30634:SF16">
    <property type="entry name" value="OUTER-MEMBRANE LIPOPROTEIN LOLB"/>
    <property type="match status" value="1"/>
</dbReference>
<reference evidence="1 2" key="1">
    <citation type="submission" date="2023-09" db="EMBL/GenBank/DDBJ databases">
        <authorList>
            <person name="Zhai L."/>
        </authorList>
    </citation>
    <scope>NUCLEOTIDE SEQUENCE [LARGE SCALE GENOMIC DNA]</scope>
    <source>
        <strain evidence="1 2">5 N-1</strain>
    </source>
</reference>
<dbReference type="Proteomes" id="UP001256646">
    <property type="component" value="Unassembled WGS sequence"/>
</dbReference>
<dbReference type="InterPro" id="IPR050458">
    <property type="entry name" value="LolB"/>
</dbReference>
<proteinExistence type="predicted"/>
<dbReference type="Pfam" id="PF18934">
    <property type="entry name" value="DUF5682"/>
    <property type="match status" value="1"/>
</dbReference>
<protein>
    <submittedName>
        <fullName evidence="1">DUF5682 family protein</fullName>
    </submittedName>
</protein>
<comment type="caution">
    <text evidence="1">The sequence shown here is derived from an EMBL/GenBank/DDBJ whole genome shotgun (WGS) entry which is preliminary data.</text>
</comment>
<dbReference type="EMBL" id="JAVJAN010000014">
    <property type="protein sequence ID" value="MDR5587148.1"/>
    <property type="molecule type" value="Genomic_DNA"/>
</dbReference>
<accession>A0ABU1EFI6</accession>
<organism evidence="1 2">
    <name type="scientific">Clostridium aquiflavi</name>
    <dbReference type="NCBI Taxonomy" id="3073603"/>
    <lineage>
        <taxon>Bacteria</taxon>
        <taxon>Bacillati</taxon>
        <taxon>Bacillota</taxon>
        <taxon>Clostridia</taxon>
        <taxon>Eubacteriales</taxon>
        <taxon>Clostridiaceae</taxon>
        <taxon>Clostridium</taxon>
    </lineage>
</organism>
<dbReference type="InterPro" id="IPR043737">
    <property type="entry name" value="DUF5682"/>
</dbReference>
<name>A0ABU1EFI6_9CLOT</name>
<evidence type="ECO:0000313" key="1">
    <source>
        <dbReference type="EMBL" id="MDR5587148.1"/>
    </source>
</evidence>